<feature type="region of interest" description="Disordered" evidence="1">
    <location>
        <begin position="1116"/>
        <end position="1141"/>
    </location>
</feature>
<reference evidence="3" key="1">
    <citation type="submission" date="2021-12" db="EMBL/GenBank/DDBJ databases">
        <authorList>
            <person name="King R."/>
        </authorList>
    </citation>
    <scope>NUCLEOTIDE SEQUENCE</scope>
</reference>
<proteinExistence type="predicted"/>
<dbReference type="EMBL" id="OV121132">
    <property type="protein sequence ID" value="CAH0547557.1"/>
    <property type="molecule type" value="Genomic_DNA"/>
</dbReference>
<evidence type="ECO:0000313" key="3">
    <source>
        <dbReference type="EMBL" id="CAH0547557.1"/>
    </source>
</evidence>
<dbReference type="Pfam" id="PF16003">
    <property type="entry name" value="DUF4776"/>
    <property type="match status" value="1"/>
</dbReference>
<sequence>MSSNLFLFEFLVQKIGFSSLKISKKDIKIEIKFGAAKGIIDFSIFEDELDEHADVSTEEVVYQGGKSFLFPSNNMNLLMRMGEPMGLKFFIGEEDVGYAKIPWNDNFLDLIELSVKLDSVKPAKFENQIKILSEENKIIGFMDIFMRLSFLGNTLETLYYVDTKDDDFVFANPNSSKIFKCTKVGSKILPVSSIYNPVTESRVHEKEPSFEDLFDSFIYDDIGDDKNESIQSMATIVDRRHEAKFLDLRNMVEEAVQDIDLEAVKEVELTADKINRLMCNKEHCPAAGKFKDFGIGPLATGKGLGTLYGAVEPPTLYGMSQTYGNLEQYGPFGVLEKTRHKETASFKKMPLEPFTDNCKVCENNSTSTVNSICSACESVFPPMDCKVYKRTCCEPYTPMNNILNDNKECELNLECLMLPPLRLNGGEPTTDVLRLTGGSDELPSLSASKGAFIKRNTKAKKENPLFECQAALKQFDNLIAAYKKTISPCYKTVCPQNENVLKDSCKKTCTDPYEDENLDVLSCLNLKCPYMNNVYDGIFNFPLIGDRNTNISCHEVDCPFQDPHNLLVTQKMKDDEVKVGCTSASCPYKQYKASLVGEEKVMDKQFLPIGDLRHCGHPNCDFPKNQELPPIHWDCPDPLPKDKCKNPDCPFKPLKPERFPKSPCGNDSCPYALPDPCELLTCPFRDKPCPYKGKGGEDECDDPDCVFNTVLPCCPKSSSMSVQEPLTTMPCCGNPNCPLTSPSGAKRNPAMDKCYNPKCPFSKVTKDCSKQSKNECDSEQLSENLPFDCEKPTTCTDDSNICDNPGCPTKVPCGQRKKSDVCSNPDCKYNRDDDCLDCQNRICPRSETFVEDSCTNPECPYNLLKRKQDKLRRKLCKNPKCKFYKELNLIEEEGEDEDEYTCKPTCGEIKAKPKKVRTKGKFVYSIGDTYPGHQMGHRECLLKRLLVPAYMGWLWNKPILGCKQRKGWVPGAIGRTIAQRIRDHRAKQGLGILRLPIFSKSGQPTWASNEVHVIPRPTLQIKKTEGSYYVTLNPLKDPKTLVPNEDPYINCVPLTFKITRTTNKGENCCCNEESSSTDSDLDIEFTPPGGIINPERFKQLFNVIHCDTQYRVEDFEKKKKGKKGKKDKKGKKGKGKGKKKK</sequence>
<feature type="compositionally biased region" description="Basic residues" evidence="1">
    <location>
        <begin position="1118"/>
        <end position="1141"/>
    </location>
</feature>
<dbReference type="PANTHER" id="PTHR39079">
    <property type="entry name" value="FI08034P-RELATED"/>
    <property type="match status" value="1"/>
</dbReference>
<keyword evidence="4" id="KW-1185">Reference proteome</keyword>
<evidence type="ECO:0000259" key="2">
    <source>
        <dbReference type="Pfam" id="PF16003"/>
    </source>
</evidence>
<dbReference type="PANTHER" id="PTHR39079:SF1">
    <property type="entry name" value="GH11706P-RELATED"/>
    <property type="match status" value="1"/>
</dbReference>
<dbReference type="Pfam" id="PF14924">
    <property type="entry name" value="MAP10_N"/>
    <property type="match status" value="1"/>
</dbReference>
<evidence type="ECO:0000256" key="1">
    <source>
        <dbReference type="SAM" id="MobiDB-lite"/>
    </source>
</evidence>
<accession>A0A9P0FBX4</accession>
<name>A0A9P0FBX4_BRAAE</name>
<feature type="domain" description="DUF4776" evidence="2">
    <location>
        <begin position="792"/>
        <end position="1060"/>
    </location>
</feature>
<dbReference type="AlphaFoldDB" id="A0A9P0FBX4"/>
<gene>
    <name evidence="3" type="ORF">MELIAE_LOCUS1527</name>
</gene>
<dbReference type="Proteomes" id="UP001154078">
    <property type="component" value="Chromosome 1"/>
</dbReference>
<evidence type="ECO:0000313" key="4">
    <source>
        <dbReference type="Proteomes" id="UP001154078"/>
    </source>
</evidence>
<dbReference type="InterPro" id="IPR031949">
    <property type="entry name" value="DUF4776"/>
</dbReference>
<dbReference type="OrthoDB" id="7883086at2759"/>
<organism evidence="3 4">
    <name type="scientific">Brassicogethes aeneus</name>
    <name type="common">Rape pollen beetle</name>
    <name type="synonym">Meligethes aeneus</name>
    <dbReference type="NCBI Taxonomy" id="1431903"/>
    <lineage>
        <taxon>Eukaryota</taxon>
        <taxon>Metazoa</taxon>
        <taxon>Ecdysozoa</taxon>
        <taxon>Arthropoda</taxon>
        <taxon>Hexapoda</taxon>
        <taxon>Insecta</taxon>
        <taxon>Pterygota</taxon>
        <taxon>Neoptera</taxon>
        <taxon>Endopterygota</taxon>
        <taxon>Coleoptera</taxon>
        <taxon>Polyphaga</taxon>
        <taxon>Cucujiformia</taxon>
        <taxon>Nitidulidae</taxon>
        <taxon>Meligethinae</taxon>
        <taxon>Brassicogethes</taxon>
    </lineage>
</organism>
<protein>
    <recommendedName>
        <fullName evidence="2">DUF4776 domain-containing protein</fullName>
    </recommendedName>
</protein>